<evidence type="ECO:0000256" key="8">
    <source>
        <dbReference type="ARBA" id="ARBA00022729"/>
    </source>
</evidence>
<comment type="subcellular location">
    <subcellularLocation>
        <location evidence="3">Secreted</location>
    </subcellularLocation>
</comment>
<keyword evidence="6" id="KW-0165">Cleavage on pair of basic residues</keyword>
<dbReference type="InterPro" id="IPR001941">
    <property type="entry name" value="PMOC"/>
</dbReference>
<protein>
    <recommendedName>
        <fullName evidence="16">Corticotropin</fullName>
    </recommendedName>
</protein>
<evidence type="ECO:0000259" key="12">
    <source>
        <dbReference type="SMART" id="SM01363"/>
    </source>
</evidence>
<dbReference type="RefSeq" id="XP_017547962.1">
    <property type="nucleotide sequence ID" value="XM_017692473.2"/>
</dbReference>
<evidence type="ECO:0000256" key="9">
    <source>
        <dbReference type="ARBA" id="ARBA00023205"/>
    </source>
</evidence>
<organism evidence="14 15">
    <name type="scientific">Pygocentrus nattereri</name>
    <name type="common">Red-bellied piranha</name>
    <dbReference type="NCBI Taxonomy" id="42514"/>
    <lineage>
        <taxon>Eukaryota</taxon>
        <taxon>Metazoa</taxon>
        <taxon>Chordata</taxon>
        <taxon>Craniata</taxon>
        <taxon>Vertebrata</taxon>
        <taxon>Euteleostomi</taxon>
        <taxon>Actinopterygii</taxon>
        <taxon>Neopterygii</taxon>
        <taxon>Teleostei</taxon>
        <taxon>Ostariophysi</taxon>
        <taxon>Characiformes</taxon>
        <taxon>Characoidei</taxon>
        <taxon>Pygocentrus</taxon>
    </lineage>
</organism>
<feature type="signal peptide" evidence="11">
    <location>
        <begin position="1"/>
        <end position="22"/>
    </location>
</feature>
<feature type="domain" description="Pro-opiomelanocortin/corticotropin ACTH central region" evidence="12">
    <location>
        <begin position="170"/>
        <end position="206"/>
    </location>
</feature>
<evidence type="ECO:0000256" key="5">
    <source>
        <dbReference type="ARBA" id="ARBA00022525"/>
    </source>
</evidence>
<dbReference type="Proteomes" id="UP001501920">
    <property type="component" value="Chromosome 4"/>
</dbReference>
<comment type="function">
    <text evidence="1">Stimulates the adrenal glands to release cortisol.</text>
</comment>
<dbReference type="Ensembl" id="ENSPNAT00000054059.1">
    <property type="protein sequence ID" value="ENSPNAP00000051325.1"/>
    <property type="gene ID" value="ENSPNAG00000033352.1"/>
</dbReference>
<evidence type="ECO:0000313" key="15">
    <source>
        <dbReference type="Proteomes" id="UP001501920"/>
    </source>
</evidence>
<feature type="domain" description="Opiodes neuropeptide" evidence="13">
    <location>
        <begin position="187"/>
        <end position="215"/>
    </location>
</feature>
<dbReference type="PRINTS" id="PR00383">
    <property type="entry name" value="MELANOCORTIN"/>
</dbReference>
<dbReference type="GeneID" id="108424434"/>
<evidence type="ECO:0000259" key="13">
    <source>
        <dbReference type="SMART" id="SM01365"/>
    </source>
</evidence>
<feature type="region of interest" description="Disordered" evidence="10">
    <location>
        <begin position="87"/>
        <end position="173"/>
    </location>
</feature>
<keyword evidence="5" id="KW-0964">Secreted</keyword>
<name>A0AAR2JH97_PYGNA</name>
<feature type="compositionally biased region" description="Basic and acidic residues" evidence="10">
    <location>
        <begin position="101"/>
        <end position="113"/>
    </location>
</feature>
<reference evidence="14" key="3">
    <citation type="submission" date="2025-09" db="UniProtKB">
        <authorList>
            <consortium name="Ensembl"/>
        </authorList>
    </citation>
    <scope>IDENTIFICATION</scope>
</reference>
<reference evidence="14" key="2">
    <citation type="submission" date="2025-08" db="UniProtKB">
        <authorList>
            <consortium name="Ensembl"/>
        </authorList>
    </citation>
    <scope>IDENTIFICATION</scope>
</reference>
<dbReference type="SMART" id="SM01363">
    <property type="entry name" value="ACTH_domain"/>
    <property type="match status" value="2"/>
</dbReference>
<evidence type="ECO:0008006" key="16">
    <source>
        <dbReference type="Google" id="ProtNLM"/>
    </source>
</evidence>
<evidence type="ECO:0000313" key="14">
    <source>
        <dbReference type="Ensembl" id="ENSPNAP00000051325.1"/>
    </source>
</evidence>
<reference evidence="14 15" key="1">
    <citation type="submission" date="2020-10" db="EMBL/GenBank/DDBJ databases">
        <title>Pygocentrus nattereri (red-bellied piranha) genome, fPygNat1, primary haplotype.</title>
        <authorList>
            <person name="Myers G."/>
            <person name="Meyer A."/>
            <person name="Karagic N."/>
            <person name="Pippel M."/>
            <person name="Winkler S."/>
            <person name="Tracey A."/>
            <person name="Wood J."/>
            <person name="Formenti G."/>
            <person name="Howe K."/>
            <person name="Fedrigo O."/>
            <person name="Jarvis E.D."/>
        </authorList>
    </citation>
    <scope>NUCLEOTIDE SEQUENCE [LARGE SCALE GENOMIC DNA]</scope>
</reference>
<dbReference type="Pfam" id="PF08035">
    <property type="entry name" value="Op_neuropeptide"/>
    <property type="match status" value="1"/>
</dbReference>
<evidence type="ECO:0000256" key="2">
    <source>
        <dbReference type="ARBA" id="ARBA00003192"/>
    </source>
</evidence>
<dbReference type="Pfam" id="PF08384">
    <property type="entry name" value="NPP"/>
    <property type="match status" value="1"/>
</dbReference>
<feature type="chain" id="PRO_5043557537" description="Corticotropin" evidence="11">
    <location>
        <begin position="23"/>
        <end position="215"/>
    </location>
</feature>
<dbReference type="CTD" id="100034412"/>
<evidence type="ECO:0000256" key="3">
    <source>
        <dbReference type="ARBA" id="ARBA00004613"/>
    </source>
</evidence>
<accession>A0AAR2JH97</accession>
<dbReference type="GO" id="GO:0007218">
    <property type="term" value="P:neuropeptide signaling pathway"/>
    <property type="evidence" value="ECO:0007669"/>
    <property type="project" value="UniProtKB-KW"/>
</dbReference>
<dbReference type="InterPro" id="IPR013593">
    <property type="entry name" value="Melanocortin_N"/>
</dbReference>
<dbReference type="GO" id="GO:0005576">
    <property type="term" value="C:extracellular region"/>
    <property type="evidence" value="ECO:0007669"/>
    <property type="project" value="UniProtKB-SubCell"/>
</dbReference>
<evidence type="ECO:0000256" key="1">
    <source>
        <dbReference type="ARBA" id="ARBA00002965"/>
    </source>
</evidence>
<comment type="function">
    <text evidence="2">Endogenous opiate.</text>
</comment>
<keyword evidence="7" id="KW-0372">Hormone</keyword>
<dbReference type="InterPro" id="IPR013532">
    <property type="entry name" value="Opioid_neuropept"/>
</dbReference>
<evidence type="ECO:0000256" key="6">
    <source>
        <dbReference type="ARBA" id="ARBA00022685"/>
    </source>
</evidence>
<dbReference type="Pfam" id="PF00976">
    <property type="entry name" value="ACTH_domain"/>
    <property type="match status" value="2"/>
</dbReference>
<proteinExistence type="inferred from homology"/>
<comment type="similarity">
    <text evidence="4">Belongs to the POMC family.</text>
</comment>
<dbReference type="GeneTree" id="ENSGT00390000016811"/>
<dbReference type="SMART" id="SM01365">
    <property type="entry name" value="Op_neuropeptide"/>
    <property type="match status" value="1"/>
</dbReference>
<keyword evidence="8 11" id="KW-0732">Signal</keyword>
<sequence length="215" mass="24510">MQVLSWLCAAVVLCACRSGADGQCWDTVDCTNLGSEEKIMECIWQCRSKQLVFDAKNVLPNQEQSTVEEEKDSLSLGVLTASLPQDDVLQAKRSSRGPLRTNDRRSYSMEHFRWGKPTGRKRRPIKIYTGSSVDEESSAEQSMETQRRRQLDSNDEGAPSQKKNTKSTEKYRMMHFRWSTPPAAKRYGGFMKLWSEPSNKPLITLLRNIIVKDGQ</sequence>
<dbReference type="InterPro" id="IPR050878">
    <property type="entry name" value="POMC-derived_peptides"/>
</dbReference>
<dbReference type="InterPro" id="IPR013531">
    <property type="entry name" value="Mcrtin_ACTH_cent"/>
</dbReference>
<evidence type="ECO:0000256" key="10">
    <source>
        <dbReference type="SAM" id="MobiDB-lite"/>
    </source>
</evidence>
<keyword evidence="9" id="KW-0257">Endorphin</keyword>
<dbReference type="PANTHER" id="PTHR11416:SF7">
    <property type="entry name" value="PRO-OPIOMELANOCORTIN"/>
    <property type="match status" value="1"/>
</dbReference>
<evidence type="ECO:0000256" key="4">
    <source>
        <dbReference type="ARBA" id="ARBA00005832"/>
    </source>
</evidence>
<feature type="domain" description="Pro-opiomelanocortin/corticotropin ACTH central region" evidence="12">
    <location>
        <begin position="106"/>
        <end position="145"/>
    </location>
</feature>
<dbReference type="GO" id="GO:0005184">
    <property type="term" value="F:neuropeptide hormone activity"/>
    <property type="evidence" value="ECO:0007669"/>
    <property type="project" value="TreeGrafter"/>
</dbReference>
<evidence type="ECO:0000256" key="11">
    <source>
        <dbReference type="SAM" id="SignalP"/>
    </source>
</evidence>
<dbReference type="PANTHER" id="PTHR11416">
    <property type="entry name" value="PRO-OPIOMELANOCORTIN"/>
    <property type="match status" value="1"/>
</dbReference>
<evidence type="ECO:0000256" key="7">
    <source>
        <dbReference type="ARBA" id="ARBA00022702"/>
    </source>
</evidence>
<keyword evidence="15" id="KW-1185">Reference proteome</keyword>
<dbReference type="AlphaFoldDB" id="A0AAR2JH97"/>